<dbReference type="PANTHER" id="PTHR11139:SF9">
    <property type="entry name" value="SERINE_THREONINE-PROTEIN KINASE MTOR"/>
    <property type="match status" value="1"/>
</dbReference>
<dbReference type="GO" id="GO:0031931">
    <property type="term" value="C:TORC1 complex"/>
    <property type="evidence" value="ECO:0007669"/>
    <property type="project" value="TreeGrafter"/>
</dbReference>
<evidence type="ECO:0000256" key="6">
    <source>
        <dbReference type="ARBA" id="ARBA00022741"/>
    </source>
</evidence>
<evidence type="ECO:0000313" key="16">
    <source>
        <dbReference type="Proteomes" id="UP000748531"/>
    </source>
</evidence>
<dbReference type="FunFam" id="1.20.120.150:FF:000001">
    <property type="entry name" value="Serine/threonine-protein kinase TOR"/>
    <property type="match status" value="1"/>
</dbReference>
<dbReference type="Pfam" id="PF02260">
    <property type="entry name" value="FATC"/>
    <property type="match status" value="1"/>
</dbReference>
<accession>A0A8J4SQK7</accession>
<comment type="similarity">
    <text evidence="1">Belongs to the PI3/PI4-kinase family.</text>
</comment>
<dbReference type="PANTHER" id="PTHR11139">
    <property type="entry name" value="ATAXIA TELANGIECTASIA MUTATED ATM -RELATED"/>
    <property type="match status" value="1"/>
</dbReference>
<dbReference type="GO" id="GO:0031932">
    <property type="term" value="C:TORC2 complex"/>
    <property type="evidence" value="ECO:0007669"/>
    <property type="project" value="TreeGrafter"/>
</dbReference>
<dbReference type="Gene3D" id="3.30.1010.10">
    <property type="entry name" value="Phosphatidylinositol 3-kinase Catalytic Subunit, Chain A, domain 4"/>
    <property type="match status" value="1"/>
</dbReference>
<dbReference type="Pfam" id="PF08771">
    <property type="entry name" value="FRB_dom"/>
    <property type="match status" value="1"/>
</dbReference>
<keyword evidence="7" id="KW-0418">Kinase</keyword>
<comment type="caution">
    <text evidence="15">The sequence shown here is derived from an EMBL/GenBank/DDBJ whole genome shotgun (WGS) entry which is preliminary data.</text>
</comment>
<reference evidence="15" key="1">
    <citation type="submission" date="2019-05" db="EMBL/GenBank/DDBJ databases">
        <title>Annotation for the trematode Paragonimus heterotremus.</title>
        <authorList>
            <person name="Choi Y.-J."/>
        </authorList>
    </citation>
    <scope>NUCLEOTIDE SEQUENCE</scope>
    <source>
        <strain evidence="15">LC</strain>
    </source>
</reference>
<sequence>MNLTNVVSRLVDGLKSRNEEDRLRTVQELYRIVDRELKEVSIQSYVFCLDLMCNQLLNMYAVGEIWEKKGAVIGMGCIAEMDFMGVHNYCQRFANLLQNRTASSDIQLIALEARLMGQFGLVFPYDFIDSQIKRACESLTSDCSDSQKNFSILLLREFVLNTPTSFYQHFGPFIGAILSAFRDKSTITRELASLTLRSALGLAATREHRHRSGYPVVDRLSTGILSYNLSGSSTTTARHGTGKDAHVMSIDLEGMNGGLPSSVRWYRNCLVEVLRQFGETPTGGQSDSSLYSTVQLKKLNRDDWIHGSMLLLTELLASVLPKHEELCAELDEMAGLPLFDFLTVQQSDGTQAVRTVLASHWSFFSGSTTFITPGWMTPCPLADPRKCTQTSRFIQAGQNLDHWLGSTSSNAVSMLCYRVLLENIEEIWQTVLSWLKLRNQQLTVLLFKLLPRLVALQPSYLNERELHISLMDWLFQYLGKDREKPMALICTALVGYHMRSELCVHGWLTQMFNLIRSYLPNPRETSTKKRSAALETAAILSVGILAKSLGVTIMEFLKQIMDSLVASGLNQPLISTFKVITEHVPQMRKEIQDQILNFISLALKHTSGANLSQVHASTLGSGAGVGSSTPIFPSPNVTGLLTSLIGQNPVGSNLGATGLGALSLPAPLSSSGSGLAPGSVSASGAGSNTPIACGTTSGIANTSSVARMFFHATGKLHTPRMCTCGTSCTSAPFHDLGNVVFPGGLLVSGDSSPGIAVIALALKTLGSFTFKDRPLANFVRHISENFISVLTCDVKEIRLEAVKTCARLMLPWLKSVEPQHWCARPAVNTVADILGRLLTVGISDPDPDVRRCVFESIDPGFDPHLAQAEHLSSLFLALQDEVFDIRCLVMQRLGRLSDINPACVQPSLRRVLLHLLDDLANSGSTKNKEQSALLIACLISSATRFFTPYAEPVLQNLVPRIRQALPASLRAYLSALATSRLHTVPGISDTDRKDYLPLGSTIDPPGLHDSQLSTGAPPILCGNQFLSKGVVINPLDLTAITNKLAYLNVAPIGDGEPPGCPGGIPTLPPGLAGQTSISEGTQFAYDFGSAYSDISTQWTEPTAVVIALFTSLGRLSAVAPAAVRTYMDEFIPILCCMMQDPSCFPRRSIAVWTLSTLISNTGWVVLPYRRHPQLLPILLNLLKREESKEIRQEVLRALGVLGALDPFKFKLYTGQVDTFADTGIAVSLHEADERRDMDITQSELVVNLSWENRNVFFSVCALSALIHMLRDPALRNQLGPRSVYYLRQLMPDYFKCLQNARDVRLQELLIRQLGSIMSVVRLHTKEFASQVVDVLLSHWWVDPNVQNACIQLLSPMASVLGAEFRTHLTRLVPVILRTLHHESNEVNLMALLEILPQFGYTLEDHSYILVPAICNLLDVANETNLSVLLTSAVDVPNKNVTTGPPSSDVTVPTNVDDDDTASEISLTLPQLDSLNDQQPQQSTIPASSSHGPATVINLERAWRSTRLMNRDDWDQWLKTLTTTLLRESPNPAIRACSQLISVTPTIGRTLFNAAFVSCWPELTAPQQDALINKLEQVLLMSDQSPEVSQAILNLEEFMAHVDKYSSASTRVPLPLPLRLLADRAMKNRAFAKALYYKEQEFLVELEKNSNPSQETLSCLLTIYSKLQLEEAATGVLLYATRHSHDKLVNEEIWRERLQDWKCALNLYENKIKDERIKDKTPHILGRMRCLRALGQWAPLNTMVNKCWDTVDDSVRMQMAPIACTAAWAVHEWTQVERYVSALPTNNSFDGAFYRAVLDIQRNHYDSAYQHIFNARNVLDADLTAMTGESYDRAYADLVGTQLLSEAEEVIQYKQIPERRPILREAWQSRLRGCQSVVEDWSQIIQLRSLVFQPRDDLKTWLRFAGLCRRSGRFALARQLIQDLLGKDPAHCSLYEPIRDSDPATVFAYTKLLWATGAHEEAVTRLWVLVTQVLEPMLSKEPVNVILPRPFASVLDANEILDSLDPRSAASQAALERQALRTLMAKCCLRLGLWYSDLYIRYPPNTGGADPTLTTSTFVGSSSGLQNSVATANRLSRLRGSEPWTTLNTEPTAVPVSRVNGTRMPFDGEPLRKATNGGSGTAYPNDTGSTLLNDGAGLNVPQAWDERQGFVIQCYDAATKHAPDNRFAWQAWAMTNYAVFKHLDALKEHIERAEKELNKANSHSPTSAHSQSVSPSATSNGSLPPSAQTLANLWNAKTNLQWCMELHAVPSVLGFVNSISLSPSANLQDSLRLINLLFKFGHLAEIREVIREGLTKIRLSNWLLVIQQLLARIDTPREYVANIIVDLLISVGRSYPQSMVCPLVLAFKSGGSDRRRHNANRILYSMEEHSPRLVSEAFLLNEELIRLSITWVEMWSESLEDASRVYFGEKDIMKMFRILHPLHQMMDRGHETIHESTFLQDHGSELANCRICCETYERTSNNLVLQQAWEGYYTLYRRFTKQVNSMTTLELSVASPRLHEYRKDWELAVPGSYEPHRPLVRIAGIKNCLTLMTSKQHPRKLTVQGSDGHQYVFLLKGHEDTRQDERVMQFFGLVNTLLSNDPETLRRNLTIQRMSVIPLSTNTGLIGWVPSSDTLHSLIRDYREKTQTVLNKENREMILLAPDFDRLNVIQKTEIFEAGLRESSGRDLANILWLKSHSSEAWFERRTNFVRSMATMSMVGYILGLGDRHPSNIMLSRETGKVVHIDFGDCFEVAMLREKFPEKVPFRLTRMIIAAMEVTGIDGVYRHTCEMVMSLMRDNRESLLAVLEAFIHDPLLQWVLLENRKDFTHLDTKLEDSVMAGGQPAGNGLGAPVGNGAGPGLQAAVQPTKTQLHRQAEFIQLRQNQIVGAQTTAARRPTDRTGGLAPNNTASHNPHDQHNHPPMTQYGPRRSETSPKRVFTNPNHPDSVSLRDPHKINPWRHHLCNGPWFGCYETARRLRRQSETGHVVVERQGLQGFIFSAKPSSGDETLLEAESRPITLGNTRARAVMEKIHQKLTGTEREKAMDVSNQVNYLIREATSNQNLCQMYIGWCAFW</sequence>
<keyword evidence="5" id="KW-0677">Repeat</keyword>
<dbReference type="InterPro" id="IPR036738">
    <property type="entry name" value="FRB_sf"/>
</dbReference>
<dbReference type="EMBL" id="LUCH01001880">
    <property type="protein sequence ID" value="KAF5402330.1"/>
    <property type="molecule type" value="Genomic_DNA"/>
</dbReference>
<dbReference type="InterPro" id="IPR018936">
    <property type="entry name" value="PI3/4_kinase_CS"/>
</dbReference>
<evidence type="ECO:0000256" key="9">
    <source>
        <dbReference type="ARBA" id="ARBA00047899"/>
    </source>
</evidence>
<dbReference type="SMART" id="SM01343">
    <property type="entry name" value="FATC"/>
    <property type="match status" value="1"/>
</dbReference>
<dbReference type="PROSITE" id="PS00916">
    <property type="entry name" value="PI3_4_KINASE_2"/>
    <property type="match status" value="1"/>
</dbReference>
<dbReference type="Pfam" id="PF00454">
    <property type="entry name" value="PI3_PI4_kinase"/>
    <property type="match status" value="1"/>
</dbReference>
<dbReference type="InterPro" id="IPR000403">
    <property type="entry name" value="PI3/4_kinase_cat_dom"/>
</dbReference>
<evidence type="ECO:0000256" key="7">
    <source>
        <dbReference type="ARBA" id="ARBA00022777"/>
    </source>
</evidence>
<dbReference type="InterPro" id="IPR011009">
    <property type="entry name" value="Kinase-like_dom_sf"/>
</dbReference>
<dbReference type="InterPro" id="IPR009076">
    <property type="entry name" value="FRB_dom"/>
</dbReference>
<dbReference type="EC" id="2.7.11.1" evidence="2"/>
<dbReference type="SMART" id="SM01346">
    <property type="entry name" value="DUF3385"/>
    <property type="match status" value="1"/>
</dbReference>
<dbReference type="Proteomes" id="UP000748531">
    <property type="component" value="Unassembled WGS sequence"/>
</dbReference>
<dbReference type="InterPro" id="IPR014009">
    <property type="entry name" value="PIK_FAT"/>
</dbReference>
<feature type="domain" description="PI3K/PI4K catalytic" evidence="12">
    <location>
        <begin position="2524"/>
        <end position="2836"/>
    </location>
</feature>
<feature type="region of interest" description="Disordered" evidence="11">
    <location>
        <begin position="2868"/>
        <end position="2930"/>
    </location>
</feature>
<feature type="region of interest" description="Disordered" evidence="11">
    <location>
        <begin position="1471"/>
        <end position="1491"/>
    </location>
</feature>
<evidence type="ECO:0000256" key="4">
    <source>
        <dbReference type="ARBA" id="ARBA00022679"/>
    </source>
</evidence>
<evidence type="ECO:0000259" key="14">
    <source>
        <dbReference type="PROSITE" id="PS51190"/>
    </source>
</evidence>
<feature type="domain" description="FATC" evidence="14">
    <location>
        <begin position="3022"/>
        <end position="3054"/>
    </location>
</feature>
<dbReference type="GO" id="GO:0004674">
    <property type="term" value="F:protein serine/threonine kinase activity"/>
    <property type="evidence" value="ECO:0007669"/>
    <property type="project" value="UniProtKB-KW"/>
</dbReference>
<dbReference type="InterPro" id="IPR011989">
    <property type="entry name" value="ARM-like"/>
</dbReference>
<dbReference type="SUPFAM" id="SSF56112">
    <property type="entry name" value="Protein kinase-like (PK-like)"/>
    <property type="match status" value="1"/>
</dbReference>
<dbReference type="PROSITE" id="PS51189">
    <property type="entry name" value="FAT"/>
    <property type="match status" value="1"/>
</dbReference>
<keyword evidence="8" id="KW-0067">ATP-binding</keyword>
<dbReference type="Gene3D" id="1.20.120.150">
    <property type="entry name" value="FKBP12-rapamycin binding domain"/>
    <property type="match status" value="1"/>
</dbReference>
<evidence type="ECO:0000256" key="10">
    <source>
        <dbReference type="ARBA" id="ARBA00048679"/>
    </source>
</evidence>
<keyword evidence="3" id="KW-0723">Serine/threonine-protein kinase</keyword>
<evidence type="ECO:0000259" key="13">
    <source>
        <dbReference type="PROSITE" id="PS51189"/>
    </source>
</evidence>
<protein>
    <recommendedName>
        <fullName evidence="2">non-specific serine/threonine protein kinase</fullName>
        <ecNumber evidence="2">2.7.11.1</ecNumber>
    </recommendedName>
</protein>
<dbReference type="InterPro" id="IPR050517">
    <property type="entry name" value="DDR_Repair_Kinase"/>
</dbReference>
<dbReference type="GO" id="GO:0016242">
    <property type="term" value="P:negative regulation of macroautophagy"/>
    <property type="evidence" value="ECO:0007669"/>
    <property type="project" value="TreeGrafter"/>
</dbReference>
<evidence type="ECO:0000256" key="2">
    <source>
        <dbReference type="ARBA" id="ARBA00012513"/>
    </source>
</evidence>
<gene>
    <name evidence="15" type="ORF">PHET_04458</name>
</gene>
<dbReference type="PROSITE" id="PS51190">
    <property type="entry name" value="FATC"/>
    <property type="match status" value="1"/>
</dbReference>
<keyword evidence="6" id="KW-0547">Nucleotide-binding</keyword>
<dbReference type="PROSITE" id="PS50290">
    <property type="entry name" value="PI3_4_KINASE_3"/>
    <property type="match status" value="1"/>
</dbReference>
<evidence type="ECO:0000256" key="1">
    <source>
        <dbReference type="ARBA" id="ARBA00011031"/>
    </source>
</evidence>
<dbReference type="GO" id="GO:0005737">
    <property type="term" value="C:cytoplasm"/>
    <property type="evidence" value="ECO:0007669"/>
    <property type="project" value="TreeGrafter"/>
</dbReference>
<dbReference type="GO" id="GO:0005524">
    <property type="term" value="F:ATP binding"/>
    <property type="evidence" value="ECO:0007669"/>
    <property type="project" value="UniProtKB-KW"/>
</dbReference>
<feature type="compositionally biased region" description="Polar residues" evidence="11">
    <location>
        <begin position="2198"/>
        <end position="2222"/>
    </location>
</feature>
<evidence type="ECO:0000256" key="8">
    <source>
        <dbReference type="ARBA" id="ARBA00022840"/>
    </source>
</evidence>
<dbReference type="Gene3D" id="1.10.1070.11">
    <property type="entry name" value="Phosphatidylinositol 3-/4-kinase, catalytic domain"/>
    <property type="match status" value="1"/>
</dbReference>
<dbReference type="Pfam" id="PF02259">
    <property type="entry name" value="FAT"/>
    <property type="match status" value="2"/>
</dbReference>
<dbReference type="SUPFAM" id="SSF48371">
    <property type="entry name" value="ARM repeat"/>
    <property type="match status" value="2"/>
</dbReference>
<dbReference type="InterPro" id="IPR016024">
    <property type="entry name" value="ARM-type_fold"/>
</dbReference>
<evidence type="ECO:0000256" key="11">
    <source>
        <dbReference type="SAM" id="MobiDB-lite"/>
    </source>
</evidence>
<organism evidence="15 16">
    <name type="scientific">Paragonimus heterotremus</name>
    <dbReference type="NCBI Taxonomy" id="100268"/>
    <lineage>
        <taxon>Eukaryota</taxon>
        <taxon>Metazoa</taxon>
        <taxon>Spiralia</taxon>
        <taxon>Lophotrochozoa</taxon>
        <taxon>Platyhelminthes</taxon>
        <taxon>Trematoda</taxon>
        <taxon>Digenea</taxon>
        <taxon>Plagiorchiida</taxon>
        <taxon>Troglotremata</taxon>
        <taxon>Troglotrematidae</taxon>
        <taxon>Paragonimus</taxon>
    </lineage>
</organism>
<dbReference type="InterPro" id="IPR003151">
    <property type="entry name" value="PIK-rel_kinase_FAT"/>
</dbReference>
<dbReference type="InterPro" id="IPR024585">
    <property type="entry name" value="mTOR_dom"/>
</dbReference>
<dbReference type="Gene3D" id="1.25.10.10">
    <property type="entry name" value="Leucine-rich Repeat Variant"/>
    <property type="match status" value="3"/>
</dbReference>
<dbReference type="SUPFAM" id="SSF47212">
    <property type="entry name" value="FKBP12-rapamycin-binding domain of FKBP-rapamycin-associated protein (FRAP)"/>
    <property type="match status" value="1"/>
</dbReference>
<keyword evidence="16" id="KW-1185">Reference proteome</keyword>
<dbReference type="GO" id="GO:0005634">
    <property type="term" value="C:nucleus"/>
    <property type="evidence" value="ECO:0007669"/>
    <property type="project" value="TreeGrafter"/>
</dbReference>
<dbReference type="Pfam" id="PF23593">
    <property type="entry name" value="HEAT_ATR"/>
    <property type="match status" value="1"/>
</dbReference>
<evidence type="ECO:0000259" key="12">
    <source>
        <dbReference type="PROSITE" id="PS50290"/>
    </source>
</evidence>
<dbReference type="CDD" id="cd05169">
    <property type="entry name" value="PIKKc_TOR"/>
    <property type="match status" value="1"/>
</dbReference>
<keyword evidence="4" id="KW-0808">Transferase</keyword>
<dbReference type="InterPro" id="IPR057564">
    <property type="entry name" value="HEAT_ATR"/>
</dbReference>
<dbReference type="FunFam" id="1.10.1070.11:FF:000029">
    <property type="entry name" value="Serine/threonine-protein kinase TOR"/>
    <property type="match status" value="1"/>
</dbReference>
<dbReference type="FunFam" id="3.30.1010.10:FF:000006">
    <property type="entry name" value="Serine/threonine-protein kinase TOR"/>
    <property type="match status" value="1"/>
</dbReference>
<name>A0A8J4SQK7_9TREM</name>
<feature type="domain" description="FAT" evidence="13">
    <location>
        <begin position="1619"/>
        <end position="2348"/>
    </location>
</feature>
<dbReference type="InterPro" id="IPR003152">
    <property type="entry name" value="FATC_dom"/>
</dbReference>
<comment type="catalytic activity">
    <reaction evidence="9">
        <text>L-threonyl-[protein] + ATP = O-phospho-L-threonyl-[protein] + ADP + H(+)</text>
        <dbReference type="Rhea" id="RHEA:46608"/>
        <dbReference type="Rhea" id="RHEA-COMP:11060"/>
        <dbReference type="Rhea" id="RHEA-COMP:11605"/>
        <dbReference type="ChEBI" id="CHEBI:15378"/>
        <dbReference type="ChEBI" id="CHEBI:30013"/>
        <dbReference type="ChEBI" id="CHEBI:30616"/>
        <dbReference type="ChEBI" id="CHEBI:61977"/>
        <dbReference type="ChEBI" id="CHEBI:456216"/>
        <dbReference type="EC" id="2.7.11.1"/>
    </reaction>
</comment>
<dbReference type="OrthoDB" id="2250022at2759"/>
<dbReference type="SMART" id="SM00146">
    <property type="entry name" value="PI3Kc"/>
    <property type="match status" value="1"/>
</dbReference>
<evidence type="ECO:0000256" key="3">
    <source>
        <dbReference type="ARBA" id="ARBA00022527"/>
    </source>
</evidence>
<dbReference type="InterPro" id="IPR036940">
    <property type="entry name" value="PI3/4_kinase_cat_sf"/>
</dbReference>
<dbReference type="GO" id="GO:0044877">
    <property type="term" value="F:protein-containing complex binding"/>
    <property type="evidence" value="ECO:0007669"/>
    <property type="project" value="InterPro"/>
</dbReference>
<dbReference type="Pfam" id="PF11865">
    <property type="entry name" value="mTOR_dom"/>
    <property type="match status" value="1"/>
</dbReference>
<evidence type="ECO:0000256" key="5">
    <source>
        <dbReference type="ARBA" id="ARBA00022737"/>
    </source>
</evidence>
<dbReference type="SMART" id="SM01345">
    <property type="entry name" value="Rapamycin_bind"/>
    <property type="match status" value="1"/>
</dbReference>
<comment type="catalytic activity">
    <reaction evidence="10">
        <text>L-seryl-[protein] + ATP = O-phospho-L-seryl-[protein] + ADP + H(+)</text>
        <dbReference type="Rhea" id="RHEA:17989"/>
        <dbReference type="Rhea" id="RHEA-COMP:9863"/>
        <dbReference type="Rhea" id="RHEA-COMP:11604"/>
        <dbReference type="ChEBI" id="CHEBI:15378"/>
        <dbReference type="ChEBI" id="CHEBI:29999"/>
        <dbReference type="ChEBI" id="CHEBI:30616"/>
        <dbReference type="ChEBI" id="CHEBI:83421"/>
        <dbReference type="ChEBI" id="CHEBI:456216"/>
        <dbReference type="EC" id="2.7.11.1"/>
    </reaction>
</comment>
<proteinExistence type="inferred from homology"/>
<evidence type="ECO:0000313" key="15">
    <source>
        <dbReference type="EMBL" id="KAF5402330.1"/>
    </source>
</evidence>
<dbReference type="InterPro" id="IPR026683">
    <property type="entry name" value="TOR_cat"/>
</dbReference>
<dbReference type="GO" id="GO:0038202">
    <property type="term" value="P:TORC1 signaling"/>
    <property type="evidence" value="ECO:0007669"/>
    <property type="project" value="TreeGrafter"/>
</dbReference>
<feature type="region of interest" description="Disordered" evidence="11">
    <location>
        <begin position="2196"/>
        <end position="2222"/>
    </location>
</feature>